<dbReference type="SUPFAM" id="SSF74653">
    <property type="entry name" value="TolA/TonB C-terminal domain"/>
    <property type="match status" value="1"/>
</dbReference>
<dbReference type="InterPro" id="IPR006260">
    <property type="entry name" value="TonB/TolA_C"/>
</dbReference>
<evidence type="ECO:0000256" key="1">
    <source>
        <dbReference type="ARBA" id="ARBA00004167"/>
    </source>
</evidence>
<dbReference type="AlphaFoldDB" id="A0A424W5C1"/>
<protein>
    <submittedName>
        <fullName evidence="6">Energy transducer TonB</fullName>
    </submittedName>
</protein>
<keyword evidence="4" id="KW-0472">Membrane</keyword>
<evidence type="ECO:0000259" key="5">
    <source>
        <dbReference type="PROSITE" id="PS52015"/>
    </source>
</evidence>
<gene>
    <name evidence="6" type="ORF">DY367_27605</name>
</gene>
<dbReference type="PROSITE" id="PS52015">
    <property type="entry name" value="TONB_CTD"/>
    <property type="match status" value="1"/>
</dbReference>
<comment type="subcellular location">
    <subcellularLocation>
        <location evidence="1">Membrane</location>
        <topology evidence="1">Single-pass membrane protein</topology>
    </subcellularLocation>
</comment>
<dbReference type="InterPro" id="IPR037682">
    <property type="entry name" value="TonB_C"/>
</dbReference>
<sequence>MAAASFTRLGIEPTSDQKAIRRAYAAALKRIDQAADPEGFAILRGAYEHARAWAEIQVEEGESAACSALTLSDAPPAGADAMPRAVPEFAPVSGMEAVQTQAQSTHAQEPGPAVQSGWFSPSREELEEGIEHWTRRLMQASDDEVAQMLETALADRRLDHLEARDALAWSLARAMRLQPDGRLALFNGARRAFDWNGLSAAFPQDPDLSDWVDMLLDQMEQYSQLPPPLRVRLDAVLRLAHRWAEPNLVQAYWHGRDFAQLLSIAPHLSVLDLGWARVEAWRTASARFDRGRNALRWLAANKMKMGLAAICVMGLALMYRDARDGTTYEKPGPTREQLANGLVTVHAQRAAPEVQPCLVPAPLSPPLGCPAAQTGQASPEPWPMAMPKALFITGAPALSYPPQAKSAGAKGTVWVRVMLDVQGKVLRSALIFPSGNSTLDQAAVVASSGVRMMPAIQDGNAVPSQAVLVFSYEIAAP</sequence>
<dbReference type="Proteomes" id="UP000285324">
    <property type="component" value="Unassembled WGS sequence"/>
</dbReference>
<evidence type="ECO:0000256" key="2">
    <source>
        <dbReference type="ARBA" id="ARBA00022692"/>
    </source>
</evidence>
<evidence type="ECO:0000313" key="7">
    <source>
        <dbReference type="Proteomes" id="UP000285324"/>
    </source>
</evidence>
<dbReference type="EMBL" id="QVXO01000063">
    <property type="protein sequence ID" value="RPJ88496.1"/>
    <property type="molecule type" value="Genomic_DNA"/>
</dbReference>
<proteinExistence type="predicted"/>
<evidence type="ECO:0000256" key="3">
    <source>
        <dbReference type="ARBA" id="ARBA00022989"/>
    </source>
</evidence>
<dbReference type="NCBIfam" id="TIGR01352">
    <property type="entry name" value="tonB_Cterm"/>
    <property type="match status" value="1"/>
</dbReference>
<feature type="domain" description="TonB C-terminal" evidence="5">
    <location>
        <begin position="385"/>
        <end position="477"/>
    </location>
</feature>
<dbReference type="GO" id="GO:0055085">
    <property type="term" value="P:transmembrane transport"/>
    <property type="evidence" value="ECO:0007669"/>
    <property type="project" value="InterPro"/>
</dbReference>
<accession>A0A424W5C1</accession>
<dbReference type="GO" id="GO:0016020">
    <property type="term" value="C:membrane"/>
    <property type="evidence" value="ECO:0007669"/>
    <property type="project" value="UniProtKB-SubCell"/>
</dbReference>
<keyword evidence="2" id="KW-0812">Transmembrane</keyword>
<dbReference type="Gene3D" id="3.30.1150.10">
    <property type="match status" value="1"/>
</dbReference>
<keyword evidence="3" id="KW-1133">Transmembrane helix</keyword>
<comment type="caution">
    <text evidence="6">The sequence shown here is derived from an EMBL/GenBank/DDBJ whole genome shotgun (WGS) entry which is preliminary data.</text>
</comment>
<dbReference type="OrthoDB" id="5524449at2"/>
<dbReference type="RefSeq" id="WP_124260402.1">
    <property type="nucleotide sequence ID" value="NZ_CP061008.1"/>
</dbReference>
<evidence type="ECO:0000256" key="4">
    <source>
        <dbReference type="ARBA" id="ARBA00023136"/>
    </source>
</evidence>
<evidence type="ECO:0000313" key="6">
    <source>
        <dbReference type="EMBL" id="RPJ88496.1"/>
    </source>
</evidence>
<organism evidence="6 7">
    <name type="scientific">Alcaligenes xylosoxydans xylosoxydans</name>
    <name type="common">Achromobacter xylosoxidans</name>
    <dbReference type="NCBI Taxonomy" id="85698"/>
    <lineage>
        <taxon>Bacteria</taxon>
        <taxon>Pseudomonadati</taxon>
        <taxon>Pseudomonadota</taxon>
        <taxon>Betaproteobacteria</taxon>
        <taxon>Burkholderiales</taxon>
        <taxon>Alcaligenaceae</taxon>
        <taxon>Achromobacter</taxon>
    </lineage>
</organism>
<dbReference type="Pfam" id="PF03544">
    <property type="entry name" value="TonB_C"/>
    <property type="match status" value="1"/>
</dbReference>
<reference evidence="6 7" key="1">
    <citation type="submission" date="2018-08" db="EMBL/GenBank/DDBJ databases">
        <title>Achromobacter xylosoxidans Genome sequencing and assembly.</title>
        <authorList>
            <person name="Wang R."/>
            <person name="Rensing C."/>
            <person name="Li Y."/>
        </authorList>
    </citation>
    <scope>NUCLEOTIDE SEQUENCE [LARGE SCALE GENOMIC DNA]</scope>
    <source>
        <strain evidence="6 7">GD003A</strain>
    </source>
</reference>
<name>A0A424W5C1_ALCXX</name>